<comment type="caution">
    <text evidence="2">The sequence shown here is derived from an EMBL/GenBank/DDBJ whole genome shotgun (WGS) entry which is preliminary data.</text>
</comment>
<name>A0AAV4U1J1_CAEEX</name>
<accession>A0AAV4U1J1</accession>
<evidence type="ECO:0000313" key="2">
    <source>
        <dbReference type="EMBL" id="GIY51663.1"/>
    </source>
</evidence>
<feature type="signal peptide" evidence="1">
    <location>
        <begin position="1"/>
        <end position="25"/>
    </location>
</feature>
<keyword evidence="3" id="KW-1185">Reference proteome</keyword>
<proteinExistence type="predicted"/>
<evidence type="ECO:0000256" key="1">
    <source>
        <dbReference type="SAM" id="SignalP"/>
    </source>
</evidence>
<protein>
    <recommendedName>
        <fullName evidence="4">Secreted protein</fullName>
    </recommendedName>
</protein>
<evidence type="ECO:0000313" key="3">
    <source>
        <dbReference type="Proteomes" id="UP001054945"/>
    </source>
</evidence>
<feature type="chain" id="PRO_5043808754" description="Secreted protein" evidence="1">
    <location>
        <begin position="26"/>
        <end position="109"/>
    </location>
</feature>
<dbReference type="EMBL" id="BPLR01012137">
    <property type="protein sequence ID" value="GIY51663.1"/>
    <property type="molecule type" value="Genomic_DNA"/>
</dbReference>
<organism evidence="2 3">
    <name type="scientific">Caerostris extrusa</name>
    <name type="common">Bark spider</name>
    <name type="synonym">Caerostris bankana</name>
    <dbReference type="NCBI Taxonomy" id="172846"/>
    <lineage>
        <taxon>Eukaryota</taxon>
        <taxon>Metazoa</taxon>
        <taxon>Ecdysozoa</taxon>
        <taxon>Arthropoda</taxon>
        <taxon>Chelicerata</taxon>
        <taxon>Arachnida</taxon>
        <taxon>Araneae</taxon>
        <taxon>Araneomorphae</taxon>
        <taxon>Entelegynae</taxon>
        <taxon>Araneoidea</taxon>
        <taxon>Araneidae</taxon>
        <taxon>Caerostris</taxon>
    </lineage>
</organism>
<evidence type="ECO:0008006" key="4">
    <source>
        <dbReference type="Google" id="ProtNLM"/>
    </source>
</evidence>
<sequence length="109" mass="12068">MKPPGCKTKVVLWAVVNALLSVGDGGHPSRCEIWRTDIVHSEAVAKASRSFKGLWVSDKGMAGPVGIGQVSLSHSLLGVLSALSYLLLREFQLGFFRYRQLIIDWRHCF</sequence>
<reference evidence="2 3" key="1">
    <citation type="submission" date="2021-06" db="EMBL/GenBank/DDBJ databases">
        <title>Caerostris extrusa draft genome.</title>
        <authorList>
            <person name="Kono N."/>
            <person name="Arakawa K."/>
        </authorList>
    </citation>
    <scope>NUCLEOTIDE SEQUENCE [LARGE SCALE GENOMIC DNA]</scope>
</reference>
<dbReference type="Proteomes" id="UP001054945">
    <property type="component" value="Unassembled WGS sequence"/>
</dbReference>
<dbReference type="AlphaFoldDB" id="A0AAV4U1J1"/>
<keyword evidence="1" id="KW-0732">Signal</keyword>
<gene>
    <name evidence="2" type="ORF">CEXT_429121</name>
</gene>